<keyword evidence="7" id="KW-0325">Glycoprotein</keyword>
<dbReference type="Pfam" id="PF00002">
    <property type="entry name" value="7tm_2"/>
    <property type="match status" value="1"/>
</dbReference>
<name>A0A3P9ISI4_ORYLA</name>
<keyword evidence="3 9" id="KW-0812">Transmembrane</keyword>
<evidence type="ECO:0000313" key="15">
    <source>
        <dbReference type="Proteomes" id="UP000265200"/>
    </source>
</evidence>
<keyword evidence="6" id="KW-1015">Disulfide bond</keyword>
<feature type="transmembrane region" description="Helical" evidence="9">
    <location>
        <begin position="1402"/>
        <end position="1423"/>
    </location>
</feature>
<feature type="chain" id="PRO_5018173637" description="Adhesion G protein-coupled receptor F5" evidence="10">
    <location>
        <begin position="26"/>
        <end position="1635"/>
    </location>
</feature>
<evidence type="ECO:0000256" key="4">
    <source>
        <dbReference type="ARBA" id="ARBA00022989"/>
    </source>
</evidence>
<evidence type="ECO:0000259" key="13">
    <source>
        <dbReference type="PROSITE" id="PS50835"/>
    </source>
</evidence>
<feature type="domain" description="Ig-like" evidence="13">
    <location>
        <begin position="843"/>
        <end position="941"/>
    </location>
</feature>
<dbReference type="InterPro" id="IPR013783">
    <property type="entry name" value="Ig-like_fold"/>
</dbReference>
<sequence length="1635" mass="180707">MANLGRSWILSVLLVTLLIWETKNSTDLPDLVSQVSQFFTSLNKKSVNQCLFVLHIPRLLFQEADQEQIPPHRRKRIPVYEYRLDIKLNLNDLTQLRSTFGNLTLPLQIHSNEKVIDADITTVCSPSNDGYECRCERNYLWPCDKCATYGKCNEGETCGCIKTVPTDGQFSNPPPAYKYVVSVEMNITELTTVNMLRSILRNMSYPLSINRNTQINQSNITTVCTPINNGHQCICEDQYRWSCDQCLMYGACDQISAGSCGCINAIPSDRNFSNPPPPYKYVLSVEMNITDLTTVNMLRSILRNISYPLSINRNTQINQSNITTVCTPINNGHQCICEDQYRWSCDQCLMYGACDQISAGSCGCINAIPSDRNFCQSLHQHTNPPPPYKYVLSVEMNITDLTTVNMLRSILRNISYPLSINRNTQINQSNITTVCTPINNGHQCICEDQYRWSCDQCLMYGACDQISAGSCGCINSLYQHNFTDSTTTNNPSTIKTQTPEITTVFSTTTETQTPEFSTIISTTSEKLITATTTNSPSTIKTETPEITTVFSTTTETQTPELSTIISTTAETLTTATTTNSPSTIKTETPEITTVFSTTTETQTPEFSTIISTTAETLTTATTTNSPSTIKTETPEITTVFSTTTETQTPEFSTIISTTAETLTTATTTNSPSTIKTETPEITTVFSTTTETQTPEFSTIISTTSETLTTATTTNSPSTIKTETPEITTVFSTTTETQTPEFSTIISTTAETLTTATTTNSPSTIKTETPEINIVFSTTTETQTPENETFFILQLKYNSFFCSFCFYRQGSVIVDFVVQVLNGSEKQIEEANKNLKSALNSIGPVLGLSVYRSIALKIDPSPLIIYKPMKLTCSSSEVDVGKVSDAVWKFNESIISSLRYKITTTEQKSVFEVDQVIPNDAGKYNCTLNGTNYIFSQSVTISAGRINQAPVVEVDGQRNVLCQVDRREKFQCCVQKKPKENSFQRCITSFLDPPIDNCIQYTYTIQSCSSTAIKITCKVNEISGYDKTTTLTLFIGTVACEDKLYGQGQEGNTAEVKCPAGQEGYKKAECKGNTWKTIEDTCILTQIKLLSIESQGLVSTNVETFSQNLKDAVLNNKEKIAKSSGTINSIVNILTTIANVSNVVSKDNVLQTVDVLIGNDAKPSWSFLNSNMSQNASSQLLGSLESLSNRLNDSFEISTPLITMVRTKFSSSFAKDLNSTVSIEIPFNNSLSANITTILLSTFNNVIPPRNSSSNSSLLNNTSNPADGSPGTNSVFLVKIDQSIRNVTLKFKKINETLPLNRSFQCVFWNFKLVNNTGAWDDKGCKFVSRINDTVTCNCTHLTSFSILMATSIPEDIRDILDIITYIGVGISLASLVICLIIEGYVWKAVTKNSTDLMRHISIVNTALSLLIADICFIIAASYSQKALDNKDGDFKVLIGQCSAVTFFMHFFYLALFFWMLVSGLLLLYRTVMVFSHMSKSIMIAIGFVIGYGCPLIIAVTTVAATAPSQTYIRKNYICWLNWTESKALLSLVIPALVIVVINIIVVILVLCKMMSRNSANTIQPDEKNSFVVILRCLAILTPLFGLTWALGIGTMISPRGKGIHIAFAFFNSLQVFTIIKTQGQTFNRLLNHFVF</sequence>
<dbReference type="InterPro" id="IPR000832">
    <property type="entry name" value="GPCR_2_secretin-like"/>
</dbReference>
<feature type="compositionally biased region" description="Low complexity" evidence="8">
    <location>
        <begin position="1250"/>
        <end position="1263"/>
    </location>
</feature>
<dbReference type="PANTHER" id="PTHR45813:SF4">
    <property type="entry name" value="ADHESION G PROTEIN-COUPLED RECEPTOR F5"/>
    <property type="match status" value="1"/>
</dbReference>
<feature type="signal peptide" evidence="10">
    <location>
        <begin position="1"/>
        <end position="25"/>
    </location>
</feature>
<feature type="transmembrane region" description="Helical" evidence="9">
    <location>
        <begin position="1480"/>
        <end position="1507"/>
    </location>
</feature>
<reference evidence="14 15" key="2">
    <citation type="submission" date="2017-04" db="EMBL/GenBank/DDBJ databases">
        <title>CpG methylation of centromeres and impact of large insertions on vertebrate speciation.</title>
        <authorList>
            <person name="Ichikawa K."/>
            <person name="Yoshimura J."/>
            <person name="Morishita S."/>
        </authorList>
    </citation>
    <scope>NUCLEOTIDE SEQUENCE</scope>
    <source>
        <strain evidence="14 15">HSOK</strain>
    </source>
</reference>
<feature type="transmembrane region" description="Helical" evidence="9">
    <location>
        <begin position="1602"/>
        <end position="1619"/>
    </location>
</feature>
<evidence type="ECO:0000256" key="10">
    <source>
        <dbReference type="SAM" id="SignalP"/>
    </source>
</evidence>
<evidence type="ECO:0000256" key="7">
    <source>
        <dbReference type="ARBA" id="ARBA00023180"/>
    </source>
</evidence>
<dbReference type="SMART" id="SM00303">
    <property type="entry name" value="GPS"/>
    <property type="match status" value="1"/>
</dbReference>
<feature type="domain" description="GAIN-B" evidence="11">
    <location>
        <begin position="1192"/>
        <end position="1354"/>
    </location>
</feature>
<dbReference type="Gene3D" id="2.60.220.50">
    <property type="match status" value="1"/>
</dbReference>
<organism evidence="14 15">
    <name type="scientific">Oryzias latipes</name>
    <name type="common">Japanese rice fish</name>
    <name type="synonym">Japanese killifish</name>
    <dbReference type="NCBI Taxonomy" id="8090"/>
    <lineage>
        <taxon>Eukaryota</taxon>
        <taxon>Metazoa</taxon>
        <taxon>Chordata</taxon>
        <taxon>Craniata</taxon>
        <taxon>Vertebrata</taxon>
        <taxon>Euteleostomi</taxon>
        <taxon>Actinopterygii</taxon>
        <taxon>Neopterygii</taxon>
        <taxon>Teleostei</taxon>
        <taxon>Neoteleostei</taxon>
        <taxon>Acanthomorphata</taxon>
        <taxon>Ovalentaria</taxon>
        <taxon>Atherinomorphae</taxon>
        <taxon>Beloniformes</taxon>
        <taxon>Adrianichthyidae</taxon>
        <taxon>Oryziinae</taxon>
        <taxon>Oryzias</taxon>
    </lineage>
</organism>
<accession>A0A3P9ISI4</accession>
<evidence type="ECO:0008006" key="16">
    <source>
        <dbReference type="Google" id="ProtNLM"/>
    </source>
</evidence>
<dbReference type="InterPro" id="IPR017981">
    <property type="entry name" value="GPCR_2-like_7TM"/>
</dbReference>
<dbReference type="Pfam" id="PF01825">
    <property type="entry name" value="GPS"/>
    <property type="match status" value="1"/>
</dbReference>
<feature type="transmembrane region" description="Helical" evidence="9">
    <location>
        <begin position="1362"/>
        <end position="1381"/>
    </location>
</feature>
<comment type="similarity">
    <text evidence="2">Belongs to the G-protein coupled receptor 2 family. Adhesion G-protein coupled receptor (ADGR) subfamily.</text>
</comment>
<feature type="region of interest" description="Disordered" evidence="8">
    <location>
        <begin position="1250"/>
        <end position="1269"/>
    </location>
</feature>
<dbReference type="GO" id="GO:0004930">
    <property type="term" value="F:G protein-coupled receptor activity"/>
    <property type="evidence" value="ECO:0007669"/>
    <property type="project" value="InterPro"/>
</dbReference>
<dbReference type="GO" id="GO:0007166">
    <property type="term" value="P:cell surface receptor signaling pathway"/>
    <property type="evidence" value="ECO:0007669"/>
    <property type="project" value="InterPro"/>
</dbReference>
<dbReference type="Ensembl" id="ENSORLT00015011924.1">
    <property type="protein sequence ID" value="ENSORLP00015022877.1"/>
    <property type="gene ID" value="ENSORLG00015002528.1"/>
</dbReference>
<proteinExistence type="inferred from homology"/>
<feature type="transmembrane region" description="Helical" evidence="9">
    <location>
        <begin position="1572"/>
        <end position="1596"/>
    </location>
</feature>
<dbReference type="PANTHER" id="PTHR45813">
    <property type="entry name" value="IG-LIKE DOMAIN-CONTAINING PROTEIN"/>
    <property type="match status" value="1"/>
</dbReference>
<reference evidence="14" key="4">
    <citation type="submission" date="2025-09" db="UniProtKB">
        <authorList>
            <consortium name="Ensembl"/>
        </authorList>
    </citation>
    <scope>IDENTIFICATION</scope>
    <source>
        <strain evidence="14">HSOK</strain>
    </source>
</reference>
<comment type="subcellular location">
    <subcellularLocation>
        <location evidence="1">Membrane</location>
        <topology evidence="1">Multi-pass membrane protein</topology>
    </subcellularLocation>
</comment>
<dbReference type="FunFam" id="1.20.1070.10:FF:000058">
    <property type="entry name" value="Adhesion G protein-coupled receptor F5"/>
    <property type="match status" value="1"/>
</dbReference>
<evidence type="ECO:0000256" key="5">
    <source>
        <dbReference type="ARBA" id="ARBA00023136"/>
    </source>
</evidence>
<reference evidence="14" key="3">
    <citation type="submission" date="2025-08" db="UniProtKB">
        <authorList>
            <consortium name="Ensembl"/>
        </authorList>
    </citation>
    <scope>IDENTIFICATION</scope>
    <source>
        <strain evidence="14">HSOK</strain>
    </source>
</reference>
<dbReference type="GO" id="GO:0016020">
    <property type="term" value="C:membrane"/>
    <property type="evidence" value="ECO:0007669"/>
    <property type="project" value="UniProtKB-SubCell"/>
</dbReference>
<evidence type="ECO:0000256" key="1">
    <source>
        <dbReference type="ARBA" id="ARBA00004141"/>
    </source>
</evidence>
<dbReference type="SUPFAM" id="SSF48726">
    <property type="entry name" value="Immunoglobulin"/>
    <property type="match status" value="1"/>
</dbReference>
<dbReference type="InterPro" id="IPR000203">
    <property type="entry name" value="GPS"/>
</dbReference>
<evidence type="ECO:0000256" key="3">
    <source>
        <dbReference type="ARBA" id="ARBA00022692"/>
    </source>
</evidence>
<dbReference type="InterPro" id="IPR057400">
    <property type="entry name" value="ADGRF3/5_N"/>
</dbReference>
<evidence type="ECO:0000256" key="6">
    <source>
        <dbReference type="ARBA" id="ARBA00023157"/>
    </source>
</evidence>
<dbReference type="PROSITE" id="PS50261">
    <property type="entry name" value="G_PROTEIN_RECEP_F2_4"/>
    <property type="match status" value="1"/>
</dbReference>
<dbReference type="PRINTS" id="PR00249">
    <property type="entry name" value="GPCRSECRETIN"/>
</dbReference>
<evidence type="ECO:0000256" key="9">
    <source>
        <dbReference type="SAM" id="Phobius"/>
    </source>
</evidence>
<reference key="1">
    <citation type="journal article" date="2007" name="Nature">
        <title>The medaka draft genome and insights into vertebrate genome evolution.</title>
        <authorList>
            <person name="Kasahara M."/>
            <person name="Naruse K."/>
            <person name="Sasaki S."/>
            <person name="Nakatani Y."/>
            <person name="Qu W."/>
            <person name="Ahsan B."/>
            <person name="Yamada T."/>
            <person name="Nagayasu Y."/>
            <person name="Doi K."/>
            <person name="Kasai Y."/>
            <person name="Jindo T."/>
            <person name="Kobayashi D."/>
            <person name="Shimada A."/>
            <person name="Toyoda A."/>
            <person name="Kuroki Y."/>
            <person name="Fujiyama A."/>
            <person name="Sasaki T."/>
            <person name="Shimizu A."/>
            <person name="Asakawa S."/>
            <person name="Shimizu N."/>
            <person name="Hashimoto S."/>
            <person name="Yang J."/>
            <person name="Lee Y."/>
            <person name="Matsushima K."/>
            <person name="Sugano S."/>
            <person name="Sakaizumi M."/>
            <person name="Narita T."/>
            <person name="Ohishi K."/>
            <person name="Haga S."/>
            <person name="Ohta F."/>
            <person name="Nomoto H."/>
            <person name="Nogata K."/>
            <person name="Morishita T."/>
            <person name="Endo T."/>
            <person name="Shin-I T."/>
            <person name="Takeda H."/>
            <person name="Morishita S."/>
            <person name="Kohara Y."/>
        </authorList>
    </citation>
    <scope>NUCLEOTIDE SEQUENCE [LARGE SCALE GENOMIC DNA]</scope>
    <source>
        <strain>Hd-rR</strain>
    </source>
</reference>
<dbReference type="InterPro" id="IPR057244">
    <property type="entry name" value="GAIN_B"/>
</dbReference>
<evidence type="ECO:0000259" key="12">
    <source>
        <dbReference type="PROSITE" id="PS50261"/>
    </source>
</evidence>
<evidence type="ECO:0000259" key="11">
    <source>
        <dbReference type="PROSITE" id="PS50221"/>
    </source>
</evidence>
<dbReference type="InterPro" id="IPR036179">
    <property type="entry name" value="Ig-like_dom_sf"/>
</dbReference>
<dbReference type="PROSITE" id="PS50835">
    <property type="entry name" value="IG_LIKE"/>
    <property type="match status" value="1"/>
</dbReference>
<keyword evidence="4 9" id="KW-1133">Transmembrane helix</keyword>
<protein>
    <recommendedName>
        <fullName evidence="16">Adhesion G protein-coupled receptor F5</fullName>
    </recommendedName>
</protein>
<evidence type="ECO:0000313" key="14">
    <source>
        <dbReference type="Ensembl" id="ENSORLP00015022877.1"/>
    </source>
</evidence>
<dbReference type="Pfam" id="PF25387">
    <property type="entry name" value="ADGRF3_N"/>
    <property type="match status" value="4"/>
</dbReference>
<dbReference type="InterPro" id="IPR051587">
    <property type="entry name" value="Adhesion_GPCR"/>
</dbReference>
<evidence type="ECO:0000256" key="2">
    <source>
        <dbReference type="ARBA" id="ARBA00007343"/>
    </source>
</evidence>
<keyword evidence="5 9" id="KW-0472">Membrane</keyword>
<dbReference type="InterPro" id="IPR007110">
    <property type="entry name" value="Ig-like_dom"/>
</dbReference>
<feature type="transmembrane region" description="Helical" evidence="9">
    <location>
        <begin position="1443"/>
        <end position="1468"/>
    </location>
</feature>
<feature type="domain" description="G-protein coupled receptors family 2 profile 2" evidence="12">
    <location>
        <begin position="1360"/>
        <end position="1635"/>
    </location>
</feature>
<feature type="transmembrane region" description="Helical" evidence="9">
    <location>
        <begin position="1527"/>
        <end position="1551"/>
    </location>
</feature>
<evidence type="ECO:0000256" key="8">
    <source>
        <dbReference type="SAM" id="MobiDB-lite"/>
    </source>
</evidence>
<dbReference type="Proteomes" id="UP000265200">
    <property type="component" value="Chromosome 24"/>
</dbReference>
<dbReference type="Gene3D" id="1.20.1070.10">
    <property type="entry name" value="Rhodopsin 7-helix transmembrane proteins"/>
    <property type="match status" value="1"/>
</dbReference>
<dbReference type="InterPro" id="IPR046338">
    <property type="entry name" value="GAIN_dom_sf"/>
</dbReference>
<dbReference type="Gene3D" id="2.60.40.10">
    <property type="entry name" value="Immunoglobulins"/>
    <property type="match status" value="1"/>
</dbReference>
<dbReference type="PROSITE" id="PS50221">
    <property type="entry name" value="GAIN_B"/>
    <property type="match status" value="1"/>
</dbReference>
<keyword evidence="10" id="KW-0732">Signal</keyword>